<feature type="compositionally biased region" description="Low complexity" evidence="6">
    <location>
        <begin position="314"/>
        <end position="324"/>
    </location>
</feature>
<dbReference type="Proteomes" id="UP000886611">
    <property type="component" value="Unassembled WGS sequence"/>
</dbReference>
<dbReference type="InterPro" id="IPR048287">
    <property type="entry name" value="TSPN-like_N"/>
</dbReference>
<keyword evidence="2" id="KW-0964">Secreted</keyword>
<dbReference type="InterPro" id="IPR013320">
    <property type="entry name" value="ConA-like_dom_sf"/>
</dbReference>
<name>A0A8X7XCD4_POLSE</name>
<dbReference type="Gene3D" id="2.60.120.200">
    <property type="match status" value="1"/>
</dbReference>
<feature type="non-terminal residue" evidence="8">
    <location>
        <position position="478"/>
    </location>
</feature>
<dbReference type="SMART" id="SM00210">
    <property type="entry name" value="TSPN"/>
    <property type="match status" value="1"/>
</dbReference>
<feature type="compositionally biased region" description="Basic and acidic residues" evidence="6">
    <location>
        <begin position="236"/>
        <end position="249"/>
    </location>
</feature>
<dbReference type="SUPFAM" id="SSF49899">
    <property type="entry name" value="Concanavalin A-like lectins/glucanases"/>
    <property type="match status" value="1"/>
</dbReference>
<accession>A0A8X7XCD4</accession>
<feature type="non-terminal residue" evidence="8">
    <location>
        <position position="1"/>
    </location>
</feature>
<organism evidence="8 9">
    <name type="scientific">Polypterus senegalus</name>
    <name type="common">Senegal bichir</name>
    <dbReference type="NCBI Taxonomy" id="55291"/>
    <lineage>
        <taxon>Eukaryota</taxon>
        <taxon>Metazoa</taxon>
        <taxon>Chordata</taxon>
        <taxon>Craniata</taxon>
        <taxon>Vertebrata</taxon>
        <taxon>Euteleostomi</taxon>
        <taxon>Actinopterygii</taxon>
        <taxon>Polypteriformes</taxon>
        <taxon>Polypteridae</taxon>
        <taxon>Polypterus</taxon>
    </lineage>
</organism>
<comment type="subcellular location">
    <subcellularLocation>
        <location evidence="1">Secreted</location>
        <location evidence="1">Extracellular space</location>
        <location evidence="1">Extracellular matrix</location>
    </subcellularLocation>
</comment>
<sequence length="478" mass="50502">MPSEFGHVKFHRGAVKQQLRDKKAVSARLSRRLDPLSTVYSVAAVHVLSEEMWKSPSLVLCPQEQTDVFSMFNRLIYPGGFPEEYSFVVTFRMVRSTTGKVWNVWQLVDEEGYKQVGLRLNGDQQAVEFFLVGQDGNLQVVTFPGVSQLFNTAWHKVLVGVERDEVTLYIDCQPIGVKPIKAKGNVNTEGPTLIGRLDSDPNTSVVFELQWMLIHCDPHRAQRDSCSELPIQEAGVKGDKGERGTDGHRGLPGHDGPSGPPGSRGLDGDRGVPGPPGPRGEPGAEANEQRIREICSSIIQDHIAELMAALNKPAAQGAPGRPGVAGPPGPPGPSGSEGHPGPRGAPGPQGPQGFDGEPGPKGDSGEKGEKGDPGIGVRGSQGLPGPPGEPGLPGIGKPGRDGAKGEPGLAGQSGYPGSRGLRGPPGLCYGHPTYDIRTGPQLRRMRLSNCRSVIFGLGTLQAVAGQRLEGGNLAAHAV</sequence>
<keyword evidence="3" id="KW-0272">Extracellular matrix</keyword>
<evidence type="ECO:0000256" key="4">
    <source>
        <dbReference type="ARBA" id="ARBA00022729"/>
    </source>
</evidence>
<protein>
    <submittedName>
        <fullName evidence="8">CO9A1 protein</fullName>
    </submittedName>
</protein>
<dbReference type="EMBL" id="JAATIS010002524">
    <property type="protein sequence ID" value="KAG2464784.1"/>
    <property type="molecule type" value="Genomic_DNA"/>
</dbReference>
<evidence type="ECO:0000256" key="1">
    <source>
        <dbReference type="ARBA" id="ARBA00004498"/>
    </source>
</evidence>
<evidence type="ECO:0000313" key="9">
    <source>
        <dbReference type="Proteomes" id="UP000886611"/>
    </source>
</evidence>
<evidence type="ECO:0000256" key="3">
    <source>
        <dbReference type="ARBA" id="ARBA00022530"/>
    </source>
</evidence>
<dbReference type="Gene3D" id="1.20.5.320">
    <property type="entry name" value="6-Phosphogluconate Dehydrogenase, domain 3"/>
    <property type="match status" value="1"/>
</dbReference>
<feature type="compositionally biased region" description="Low complexity" evidence="6">
    <location>
        <begin position="413"/>
        <end position="426"/>
    </location>
</feature>
<evidence type="ECO:0000256" key="6">
    <source>
        <dbReference type="SAM" id="MobiDB-lite"/>
    </source>
</evidence>
<feature type="domain" description="Thrombospondin-like N-terminal" evidence="7">
    <location>
        <begin position="51"/>
        <end position="218"/>
    </location>
</feature>
<proteinExistence type="predicted"/>
<dbReference type="GO" id="GO:0005615">
    <property type="term" value="C:extracellular space"/>
    <property type="evidence" value="ECO:0007669"/>
    <property type="project" value="TreeGrafter"/>
</dbReference>
<dbReference type="InterPro" id="IPR050149">
    <property type="entry name" value="Collagen_superfamily"/>
</dbReference>
<keyword evidence="4" id="KW-0732">Signal</keyword>
<keyword evidence="5" id="KW-0677">Repeat</keyword>
<dbReference type="AlphaFoldDB" id="A0A8X7XCD4"/>
<comment type="caution">
    <text evidence="8">The sequence shown here is derived from an EMBL/GenBank/DDBJ whole genome shotgun (WGS) entry which is preliminary data.</text>
</comment>
<evidence type="ECO:0000256" key="2">
    <source>
        <dbReference type="ARBA" id="ARBA00022525"/>
    </source>
</evidence>
<feature type="region of interest" description="Disordered" evidence="6">
    <location>
        <begin position="226"/>
        <end position="286"/>
    </location>
</feature>
<evidence type="ECO:0000256" key="5">
    <source>
        <dbReference type="ARBA" id="ARBA00022737"/>
    </source>
</evidence>
<dbReference type="PANTHER" id="PTHR24023">
    <property type="entry name" value="COLLAGEN ALPHA"/>
    <property type="match status" value="1"/>
</dbReference>
<dbReference type="InterPro" id="IPR008160">
    <property type="entry name" value="Collagen"/>
</dbReference>
<dbReference type="PANTHER" id="PTHR24023:SF1082">
    <property type="entry name" value="COLLAGEN TRIPLE HELIX REPEAT"/>
    <property type="match status" value="1"/>
</dbReference>
<dbReference type="Pfam" id="PF01391">
    <property type="entry name" value="Collagen"/>
    <property type="match status" value="3"/>
</dbReference>
<feature type="compositionally biased region" description="Low complexity" evidence="6">
    <location>
        <begin position="254"/>
        <end position="264"/>
    </location>
</feature>
<feature type="compositionally biased region" description="Basic and acidic residues" evidence="6">
    <location>
        <begin position="358"/>
        <end position="372"/>
    </location>
</feature>
<keyword evidence="9" id="KW-1185">Reference proteome</keyword>
<dbReference type="GO" id="GO:0031012">
    <property type="term" value="C:extracellular matrix"/>
    <property type="evidence" value="ECO:0007669"/>
    <property type="project" value="TreeGrafter"/>
</dbReference>
<evidence type="ECO:0000259" key="7">
    <source>
        <dbReference type="SMART" id="SM00210"/>
    </source>
</evidence>
<reference evidence="8 9" key="1">
    <citation type="journal article" date="2021" name="Cell">
        <title>Tracing the genetic footprints of vertebrate landing in non-teleost ray-finned fishes.</title>
        <authorList>
            <person name="Bi X."/>
            <person name="Wang K."/>
            <person name="Yang L."/>
            <person name="Pan H."/>
            <person name="Jiang H."/>
            <person name="Wei Q."/>
            <person name="Fang M."/>
            <person name="Yu H."/>
            <person name="Zhu C."/>
            <person name="Cai Y."/>
            <person name="He Y."/>
            <person name="Gan X."/>
            <person name="Zeng H."/>
            <person name="Yu D."/>
            <person name="Zhu Y."/>
            <person name="Jiang H."/>
            <person name="Qiu Q."/>
            <person name="Yang H."/>
            <person name="Zhang Y.E."/>
            <person name="Wang W."/>
            <person name="Zhu M."/>
            <person name="He S."/>
            <person name="Zhang G."/>
        </authorList>
    </citation>
    <scope>NUCLEOTIDE SEQUENCE [LARGE SCALE GENOMIC DNA]</scope>
    <source>
        <strain evidence="8">Bchr_013</strain>
    </source>
</reference>
<evidence type="ECO:0000313" key="8">
    <source>
        <dbReference type="EMBL" id="KAG2464784.1"/>
    </source>
</evidence>
<feature type="region of interest" description="Disordered" evidence="6">
    <location>
        <begin position="314"/>
        <end position="426"/>
    </location>
</feature>
<gene>
    <name evidence="8" type="primary">Col9a1_0</name>
    <name evidence="8" type="ORF">GTO96_0009297</name>
</gene>